<evidence type="ECO:0000313" key="10">
    <source>
        <dbReference type="Proteomes" id="UP000717585"/>
    </source>
</evidence>
<comment type="caution">
    <text evidence="9">The sequence shown here is derived from an EMBL/GenBank/DDBJ whole genome shotgun (WGS) entry which is preliminary data.</text>
</comment>
<dbReference type="InterPro" id="IPR010945">
    <property type="entry name" value="Malate_DH_type2"/>
</dbReference>
<evidence type="ECO:0000256" key="4">
    <source>
        <dbReference type="PIRSR" id="PIRSR000102-2"/>
    </source>
</evidence>
<dbReference type="EMBL" id="JAHDYR010000002">
    <property type="protein sequence ID" value="KAG9397439.1"/>
    <property type="molecule type" value="Genomic_DNA"/>
</dbReference>
<evidence type="ECO:0000313" key="9">
    <source>
        <dbReference type="EMBL" id="KAG9397439.1"/>
    </source>
</evidence>
<evidence type="ECO:0000259" key="8">
    <source>
        <dbReference type="Pfam" id="PF02866"/>
    </source>
</evidence>
<keyword evidence="2 6" id="KW-0560">Oxidoreductase</keyword>
<keyword evidence="5" id="KW-0520">NAD</keyword>
<dbReference type="InterPro" id="IPR001236">
    <property type="entry name" value="Lactate/malate_DH_N"/>
</dbReference>
<keyword evidence="10" id="KW-1185">Reference proteome</keyword>
<dbReference type="PANTHER" id="PTHR23382">
    <property type="entry name" value="MALATE DEHYDROGENASE"/>
    <property type="match status" value="1"/>
</dbReference>
<dbReference type="InterPro" id="IPR022383">
    <property type="entry name" value="Lactate/malate_DH_C"/>
</dbReference>
<feature type="binding site" evidence="4">
    <location>
        <position position="124"/>
    </location>
    <ligand>
        <name>substrate</name>
    </ligand>
</feature>
<dbReference type="InterPro" id="IPR015955">
    <property type="entry name" value="Lactate_DH/Glyco_Ohase_4_C"/>
</dbReference>
<dbReference type="Pfam" id="PF00056">
    <property type="entry name" value="Ldh_1_N"/>
    <property type="match status" value="1"/>
</dbReference>
<dbReference type="SUPFAM" id="SSF51735">
    <property type="entry name" value="NAD(P)-binding Rossmann-fold domains"/>
    <property type="match status" value="1"/>
</dbReference>
<evidence type="ECO:0000256" key="3">
    <source>
        <dbReference type="PIRSR" id="PIRSR000102-1"/>
    </source>
</evidence>
<evidence type="ECO:0000256" key="6">
    <source>
        <dbReference type="RuleBase" id="RU003369"/>
    </source>
</evidence>
<dbReference type="PIRSF" id="PIRSF000102">
    <property type="entry name" value="Lac_mal_DH"/>
    <property type="match status" value="1"/>
</dbReference>
<dbReference type="Gene3D" id="3.90.110.10">
    <property type="entry name" value="Lactate dehydrogenase/glycoside hydrolase, family 4, C-terminal"/>
    <property type="match status" value="1"/>
</dbReference>
<dbReference type="InterPro" id="IPR001557">
    <property type="entry name" value="L-lactate/malate_DH"/>
</dbReference>
<proteinExistence type="inferred from homology"/>
<feature type="binding site" evidence="4">
    <location>
        <position position="130"/>
    </location>
    <ligand>
        <name>substrate</name>
    </ligand>
</feature>
<gene>
    <name evidence="9" type="ORF">J8273_0934</name>
</gene>
<organism evidence="9 10">
    <name type="scientific">Carpediemonas membranifera</name>
    <dbReference type="NCBI Taxonomy" id="201153"/>
    <lineage>
        <taxon>Eukaryota</taxon>
        <taxon>Metamonada</taxon>
        <taxon>Carpediemonas-like organisms</taxon>
        <taxon>Carpediemonas</taxon>
    </lineage>
</organism>
<dbReference type="Pfam" id="PF02866">
    <property type="entry name" value="Ldh_1_C"/>
    <property type="match status" value="1"/>
</dbReference>
<evidence type="ECO:0000256" key="2">
    <source>
        <dbReference type="ARBA" id="ARBA00023002"/>
    </source>
</evidence>
<sequence length="368" mass="40412">MQTERIIKVVVTGAAGQIAYSLIPMIANGSVFGARRIHLAMVDLASVPPPRRLMCDNCHEELPPHQQPPARSTPQQMMEGVRMEIVDSDYPRVAKVSIHGNDDAGMSVALSGADYVLLLGAVPRRAGQLRKELIYANSKAFEVIGRQLQEFAPTHARILTVGNPANTNAWILTRACTKIPIRNFSCLSRLDHNRIIGQIMLKTGCSNEDVEGVMVFGNHSDCQYPSVAHATINGVPIQEVIKDDAWYEELTPLIQSRGKEVINKRGLSSAASAAKAIADHVRDWHFGTSGRIISMGLPSLGEYGVPRGLVWSYPVMIDETGVHVVQGFEMTEACVTQFEINQVQLETELAEAEHPDWTNEIAADPRFA</sequence>
<feature type="binding site" evidence="4">
    <location>
        <position position="194"/>
    </location>
    <ligand>
        <name>substrate</name>
    </ligand>
</feature>
<feature type="active site" description="Proton acceptor" evidence="3">
    <location>
        <position position="219"/>
    </location>
</feature>
<dbReference type="OrthoDB" id="4069699at2759"/>
<accession>A0A8J6BBQ4</accession>
<name>A0A8J6BBQ4_9EUKA</name>
<dbReference type="Proteomes" id="UP000717585">
    <property type="component" value="Unassembled WGS sequence"/>
</dbReference>
<dbReference type="AlphaFoldDB" id="A0A8J6BBQ4"/>
<feature type="binding site" evidence="5">
    <location>
        <position position="137"/>
    </location>
    <ligand>
        <name>NAD(+)</name>
        <dbReference type="ChEBI" id="CHEBI:57540"/>
    </ligand>
</feature>
<feature type="binding site" evidence="4">
    <location>
        <position position="163"/>
    </location>
    <ligand>
        <name>substrate</name>
    </ligand>
</feature>
<dbReference type="GO" id="GO:0006108">
    <property type="term" value="P:malate metabolic process"/>
    <property type="evidence" value="ECO:0007669"/>
    <property type="project" value="InterPro"/>
</dbReference>
<evidence type="ECO:0000259" key="7">
    <source>
        <dbReference type="Pfam" id="PF00056"/>
    </source>
</evidence>
<evidence type="ECO:0000256" key="1">
    <source>
        <dbReference type="ARBA" id="ARBA00009613"/>
    </source>
</evidence>
<feature type="binding site" evidence="5">
    <location>
        <begin position="161"/>
        <end position="163"/>
    </location>
    <ligand>
        <name>NAD(+)</name>
        <dbReference type="ChEBI" id="CHEBI:57540"/>
    </ligand>
</feature>
<dbReference type="Gene3D" id="3.40.50.720">
    <property type="entry name" value="NAD(P)-binding Rossmann-like Domain"/>
    <property type="match status" value="2"/>
</dbReference>
<dbReference type="GO" id="GO:0016615">
    <property type="term" value="F:malate dehydrogenase activity"/>
    <property type="evidence" value="ECO:0007669"/>
    <property type="project" value="InterPro"/>
</dbReference>
<dbReference type="SUPFAM" id="SSF56327">
    <property type="entry name" value="LDH C-terminal domain-like"/>
    <property type="match status" value="1"/>
</dbReference>
<reference evidence="9" key="1">
    <citation type="submission" date="2021-05" db="EMBL/GenBank/DDBJ databases">
        <title>A free-living protist that lacks canonical eukaryotic 1 DNA replication and segregation systems.</title>
        <authorList>
            <person name="Salas-Leiva D.E."/>
            <person name="Tromer E.C."/>
            <person name="Curtis B.A."/>
            <person name="Jerlstrom-Hultqvist J."/>
            <person name="Kolisko M."/>
            <person name="Yi Z."/>
            <person name="Salas-Leiva J.S."/>
            <person name="Gallot-Lavallee L."/>
            <person name="Kops G.J.P.L."/>
            <person name="Archibald J.M."/>
            <person name="Simpson A.G.B."/>
            <person name="Roger A.J."/>
        </authorList>
    </citation>
    <scope>NUCLEOTIDE SEQUENCE</scope>
    <source>
        <strain evidence="9">BICM</strain>
    </source>
</reference>
<dbReference type="InterPro" id="IPR036291">
    <property type="entry name" value="NAD(P)-bd_dom_sf"/>
</dbReference>
<comment type="similarity">
    <text evidence="1">Belongs to the LDH/MDH superfamily. MDH type 2 family.</text>
</comment>
<dbReference type="GO" id="GO:0016616">
    <property type="term" value="F:oxidoreductase activity, acting on the CH-OH group of donors, NAD or NADP as acceptor"/>
    <property type="evidence" value="ECO:0007669"/>
    <property type="project" value="InterPro"/>
</dbReference>
<feature type="domain" description="Lactate/malate dehydrogenase N-terminal" evidence="7">
    <location>
        <begin position="75"/>
        <end position="184"/>
    </location>
</feature>
<feature type="domain" description="Lactate/malate dehydrogenase C-terminal" evidence="8">
    <location>
        <begin position="189"/>
        <end position="353"/>
    </location>
</feature>
<protein>
    <submittedName>
        <fullName evidence="9">L-lactate/malate dehydrogenase</fullName>
    </submittedName>
</protein>
<evidence type="ECO:0000256" key="5">
    <source>
        <dbReference type="PIRSR" id="PIRSR000102-3"/>
    </source>
</evidence>
<dbReference type="NCBIfam" id="NF003916">
    <property type="entry name" value="PRK05442.1"/>
    <property type="match status" value="1"/>
</dbReference>